<feature type="region of interest" description="Disordered" evidence="1">
    <location>
        <begin position="246"/>
        <end position="271"/>
    </location>
</feature>
<feature type="compositionally biased region" description="Polar residues" evidence="1">
    <location>
        <begin position="248"/>
        <end position="261"/>
    </location>
</feature>
<organism evidence="2 3">
    <name type="scientific">Vicia faba</name>
    <name type="common">Broad bean</name>
    <name type="synonym">Faba vulgaris</name>
    <dbReference type="NCBI Taxonomy" id="3906"/>
    <lineage>
        <taxon>Eukaryota</taxon>
        <taxon>Viridiplantae</taxon>
        <taxon>Streptophyta</taxon>
        <taxon>Embryophyta</taxon>
        <taxon>Tracheophyta</taxon>
        <taxon>Spermatophyta</taxon>
        <taxon>Magnoliopsida</taxon>
        <taxon>eudicotyledons</taxon>
        <taxon>Gunneridae</taxon>
        <taxon>Pentapetalae</taxon>
        <taxon>rosids</taxon>
        <taxon>fabids</taxon>
        <taxon>Fabales</taxon>
        <taxon>Fabaceae</taxon>
        <taxon>Papilionoideae</taxon>
        <taxon>50 kb inversion clade</taxon>
        <taxon>NPAAA clade</taxon>
        <taxon>Hologalegina</taxon>
        <taxon>IRL clade</taxon>
        <taxon>Fabeae</taxon>
        <taxon>Vicia</taxon>
    </lineage>
</organism>
<feature type="region of interest" description="Disordered" evidence="1">
    <location>
        <begin position="1"/>
        <end position="25"/>
    </location>
</feature>
<evidence type="ECO:0000256" key="1">
    <source>
        <dbReference type="SAM" id="MobiDB-lite"/>
    </source>
</evidence>
<proteinExistence type="predicted"/>
<dbReference type="Proteomes" id="UP001157006">
    <property type="component" value="Chromosome 3"/>
</dbReference>
<protein>
    <submittedName>
        <fullName evidence="2">Uncharacterized protein</fullName>
    </submittedName>
</protein>
<name>A0AAV1A8R4_VICFA</name>
<dbReference type="PANTHER" id="PTHR34194">
    <property type="entry name" value="F14J8.16 PROTEIN"/>
    <property type="match status" value="1"/>
</dbReference>
<dbReference type="PANTHER" id="PTHR34194:SF27">
    <property type="match status" value="1"/>
</dbReference>
<evidence type="ECO:0000313" key="3">
    <source>
        <dbReference type="Proteomes" id="UP001157006"/>
    </source>
</evidence>
<gene>
    <name evidence="2" type="ORF">VFH_III193280</name>
</gene>
<sequence length="429" mass="49297">MKRASLKFNPVDSHASENSQSSNLDDKRIRLERRWRRREITVDSLKHTRGASATKTILRDTNDHMRDDQVDEEWKTFFATYTSDNDEELDEDYCSFWATFNSNIETGSASNHSGGSNIDIDESHETDEEYVSFLAAYDLDFENDSAGNQSGGSNVDVNFGNNNASEEIEEGDNCFSNQFVSDYISNGVGVDEDDQLLRKSSSVGQNSLVSEQDTPEVQCVVDEDYEQFLNSGSVVDGDFVYGCDENTKNTSNVENESTKNTSNVEDESNSSDSDLIVLESYPNCENTPFVSSKAYDPSCFGEEMHPEDNMQTTSFFHSQFRKRLMEYLDRPYDYQEYKSLLVQAYERKVRERHLETRRGVIRSYRSVGVSKSYLQVHSDLTEAIVMESKKKPRVLFLLRGLFFWLENLSHEGQFQPWRDESCLEIMRKM</sequence>
<dbReference type="EMBL" id="OX451738">
    <property type="protein sequence ID" value="CAI8605652.1"/>
    <property type="molecule type" value="Genomic_DNA"/>
</dbReference>
<reference evidence="2 3" key="1">
    <citation type="submission" date="2023-01" db="EMBL/GenBank/DDBJ databases">
        <authorList>
            <person name="Kreplak J."/>
        </authorList>
    </citation>
    <scope>NUCLEOTIDE SEQUENCE [LARGE SCALE GENOMIC DNA]</scope>
</reference>
<evidence type="ECO:0000313" key="2">
    <source>
        <dbReference type="EMBL" id="CAI8605652.1"/>
    </source>
</evidence>
<accession>A0AAV1A8R4</accession>
<dbReference type="AlphaFoldDB" id="A0AAV1A8R4"/>
<keyword evidence="3" id="KW-1185">Reference proteome</keyword>